<evidence type="ECO:0000259" key="10">
    <source>
        <dbReference type="Pfam" id="PF00483"/>
    </source>
</evidence>
<dbReference type="Pfam" id="PF24894">
    <property type="entry name" value="Hexapep_GlmU"/>
    <property type="match status" value="1"/>
</dbReference>
<dbReference type="SUPFAM" id="SSF53448">
    <property type="entry name" value="Nucleotide-diphospho-sugar transferases"/>
    <property type="match status" value="1"/>
</dbReference>
<keyword evidence="8 9" id="KW-0119">Carbohydrate metabolism</keyword>
<dbReference type="InterPro" id="IPR056818">
    <property type="entry name" value="GlmU/GlgC-like_hexapep"/>
</dbReference>
<comment type="catalytic activity">
    <reaction evidence="9">
        <text>alpha-D-glucose 1-phosphate + ATP + H(+) = ADP-alpha-D-glucose + diphosphate</text>
        <dbReference type="Rhea" id="RHEA:12120"/>
        <dbReference type="ChEBI" id="CHEBI:15378"/>
        <dbReference type="ChEBI" id="CHEBI:30616"/>
        <dbReference type="ChEBI" id="CHEBI:33019"/>
        <dbReference type="ChEBI" id="CHEBI:57498"/>
        <dbReference type="ChEBI" id="CHEBI:58601"/>
        <dbReference type="EC" id="2.7.7.27"/>
    </reaction>
</comment>
<dbReference type="InterPro" id="IPR023049">
    <property type="entry name" value="GlgC_bac"/>
</dbReference>
<dbReference type="Proteomes" id="UP001321582">
    <property type="component" value="Chromosome"/>
</dbReference>
<dbReference type="CDD" id="cd04651">
    <property type="entry name" value="LbH_G1P_AT_C"/>
    <property type="match status" value="1"/>
</dbReference>
<dbReference type="EMBL" id="AP027059">
    <property type="protein sequence ID" value="BDU49866.1"/>
    <property type="molecule type" value="Genomic_DNA"/>
</dbReference>
<dbReference type="PROSITE" id="PS00809">
    <property type="entry name" value="ADP_GLC_PYROPHOSPH_2"/>
    <property type="match status" value="1"/>
</dbReference>
<dbReference type="InterPro" id="IPR011004">
    <property type="entry name" value="Trimer_LpxA-like_sf"/>
</dbReference>
<protein>
    <recommendedName>
        <fullName evidence="9">Glucose-1-phosphate adenylyltransferase</fullName>
        <ecNumber evidence="9">2.7.7.27</ecNumber>
    </recommendedName>
    <alternativeName>
        <fullName evidence="9">ADP-glucose pyrophosphorylase</fullName>
        <shortName evidence="9">ADPGlc PPase</shortName>
    </alternativeName>
    <alternativeName>
        <fullName evidence="9">ADP-glucose synthase</fullName>
    </alternativeName>
</protein>
<organism evidence="12 13">
    <name type="scientific">Haliovirga abyssi</name>
    <dbReference type="NCBI Taxonomy" id="2996794"/>
    <lineage>
        <taxon>Bacteria</taxon>
        <taxon>Fusobacteriati</taxon>
        <taxon>Fusobacteriota</taxon>
        <taxon>Fusobacteriia</taxon>
        <taxon>Fusobacteriales</taxon>
        <taxon>Haliovirgaceae</taxon>
        <taxon>Haliovirga</taxon>
    </lineage>
</organism>
<evidence type="ECO:0000256" key="6">
    <source>
        <dbReference type="ARBA" id="ARBA00022840"/>
    </source>
</evidence>
<keyword evidence="7 9" id="KW-0320">Glycogen biosynthesis</keyword>
<evidence type="ECO:0000256" key="4">
    <source>
        <dbReference type="ARBA" id="ARBA00022695"/>
    </source>
</evidence>
<keyword evidence="3 9" id="KW-0808">Transferase</keyword>
<dbReference type="InterPro" id="IPR005835">
    <property type="entry name" value="NTP_transferase_dom"/>
</dbReference>
<evidence type="ECO:0000256" key="8">
    <source>
        <dbReference type="ARBA" id="ARBA00023277"/>
    </source>
</evidence>
<feature type="site" description="Could play a key role in the communication between the regulatory and the substrate sites" evidence="9">
    <location>
        <position position="59"/>
    </location>
</feature>
<keyword evidence="13" id="KW-1185">Reference proteome</keyword>
<dbReference type="SUPFAM" id="SSF51161">
    <property type="entry name" value="Trimeric LpxA-like enzymes"/>
    <property type="match status" value="1"/>
</dbReference>
<feature type="domain" description="Nucleotidyl transferase" evidence="10">
    <location>
        <begin position="7"/>
        <end position="254"/>
    </location>
</feature>
<dbReference type="InterPro" id="IPR011832">
    <property type="entry name" value="GlgDAde_trans"/>
</dbReference>
<feature type="binding site" evidence="9">
    <location>
        <position position="98"/>
    </location>
    <ligand>
        <name>alpha-D-glucose 1-phosphate</name>
        <dbReference type="ChEBI" id="CHEBI:58601"/>
    </ligand>
</feature>
<evidence type="ECO:0000256" key="7">
    <source>
        <dbReference type="ARBA" id="ARBA00023056"/>
    </source>
</evidence>
<dbReference type="InterPro" id="IPR011831">
    <property type="entry name" value="ADP-Glc_PPase"/>
</dbReference>
<evidence type="ECO:0000313" key="13">
    <source>
        <dbReference type="Proteomes" id="UP001321582"/>
    </source>
</evidence>
<dbReference type="InterPro" id="IPR029044">
    <property type="entry name" value="Nucleotide-diphossugar_trans"/>
</dbReference>
<feature type="binding site" evidence="9">
    <location>
        <position position="163"/>
    </location>
    <ligand>
        <name>alpha-D-glucose 1-phosphate</name>
        <dbReference type="ChEBI" id="CHEBI:58601"/>
    </ligand>
</feature>
<dbReference type="PROSITE" id="PS00810">
    <property type="entry name" value="ADP_GLC_PYROPHOSPH_3"/>
    <property type="match status" value="1"/>
</dbReference>
<dbReference type="GO" id="GO:0005978">
    <property type="term" value="P:glycogen biosynthetic process"/>
    <property type="evidence" value="ECO:0007669"/>
    <property type="project" value="UniProtKB-UniRule"/>
</dbReference>
<dbReference type="NCBIfam" id="TIGR02092">
    <property type="entry name" value="glgD"/>
    <property type="match status" value="1"/>
</dbReference>
<evidence type="ECO:0000256" key="5">
    <source>
        <dbReference type="ARBA" id="ARBA00022741"/>
    </source>
</evidence>
<dbReference type="EC" id="2.7.7.27" evidence="9"/>
<dbReference type="Gene3D" id="2.160.10.10">
    <property type="entry name" value="Hexapeptide repeat proteins"/>
    <property type="match status" value="1"/>
</dbReference>
<evidence type="ECO:0000313" key="12">
    <source>
        <dbReference type="EMBL" id="BDU49866.1"/>
    </source>
</evidence>
<reference evidence="12 13" key="1">
    <citation type="submission" date="2022-11" db="EMBL/GenBank/DDBJ databases">
        <title>Haliovirga abyssi gen. nov., sp. nov., a mesophilic fermentative bacterium isolated from the Iheya North hydrothermal field and the proposal of Haliovirgaceae fam. nov.</title>
        <authorList>
            <person name="Miyazaki U."/>
            <person name="Tame A."/>
            <person name="Miyazaki J."/>
            <person name="Takai K."/>
            <person name="Sawayama S."/>
            <person name="Kitajima M."/>
            <person name="Okamoto A."/>
            <person name="Nakagawa S."/>
        </authorList>
    </citation>
    <scope>NUCLEOTIDE SEQUENCE [LARGE SCALE GENOMIC DNA]</scope>
    <source>
        <strain evidence="12 13">IC12</strain>
    </source>
</reference>
<proteinExistence type="inferred from homology"/>
<dbReference type="RefSeq" id="WP_307904807.1">
    <property type="nucleotide sequence ID" value="NZ_AP027059.1"/>
</dbReference>
<evidence type="ECO:0000256" key="9">
    <source>
        <dbReference type="HAMAP-Rule" id="MF_00624"/>
    </source>
</evidence>
<feature type="site" description="Could play a key role in the communication between the regulatory and the substrate sites" evidence="9">
    <location>
        <position position="97"/>
    </location>
</feature>
<keyword evidence="6 9" id="KW-0067">ATP-binding</keyword>
<dbReference type="NCBIfam" id="NF003670">
    <property type="entry name" value="PRK05293.1"/>
    <property type="match status" value="1"/>
</dbReference>
<gene>
    <name evidence="12" type="primary">glgC_1</name>
    <name evidence="9" type="synonym">glgC</name>
    <name evidence="12" type="ORF">HLVA_04350</name>
</gene>
<dbReference type="GO" id="GO:0008878">
    <property type="term" value="F:glucose-1-phosphate adenylyltransferase activity"/>
    <property type="evidence" value="ECO:0007669"/>
    <property type="project" value="UniProtKB-UniRule"/>
</dbReference>
<evidence type="ECO:0000256" key="2">
    <source>
        <dbReference type="ARBA" id="ARBA00022600"/>
    </source>
</evidence>
<comment type="function">
    <text evidence="9">Involved in the biosynthesis of ADP-glucose, a building block required for the elongation reactions to produce glycogen. Catalyzes the reaction between ATP and alpha-D-glucose 1-phosphate (G1P) to produce pyrophosphate and ADP-Glc.</text>
</comment>
<dbReference type="KEGG" id="haby:HLVA_04350"/>
<evidence type="ECO:0000256" key="1">
    <source>
        <dbReference type="ARBA" id="ARBA00010443"/>
    </source>
</evidence>
<evidence type="ECO:0000256" key="3">
    <source>
        <dbReference type="ARBA" id="ARBA00022679"/>
    </source>
</evidence>
<keyword evidence="2 9" id="KW-0321">Glycogen metabolism</keyword>
<evidence type="ECO:0000259" key="11">
    <source>
        <dbReference type="Pfam" id="PF24894"/>
    </source>
</evidence>
<comment type="subunit">
    <text evidence="9">Homotetramer.</text>
</comment>
<feature type="binding site" evidence="9">
    <location>
        <position position="189"/>
    </location>
    <ligand>
        <name>alpha-D-glucose 1-phosphate</name>
        <dbReference type="ChEBI" id="CHEBI:58601"/>
    </ligand>
</feature>
<dbReference type="HAMAP" id="MF_00624">
    <property type="entry name" value="GlgC"/>
    <property type="match status" value="1"/>
</dbReference>
<keyword evidence="5 9" id="KW-0547">Nucleotide-binding</keyword>
<comment type="similarity">
    <text evidence="1 9">Belongs to the bacterial/plant glucose-1-phosphate adenylyltransferase family.</text>
</comment>
<feature type="domain" description="Glucose-1-phosphate adenylyltransferase/Bifunctional protein GlmU-like C-terminal hexapeptide" evidence="11">
    <location>
        <begin position="284"/>
        <end position="359"/>
    </location>
</feature>
<dbReference type="NCBIfam" id="TIGR02091">
    <property type="entry name" value="glgC"/>
    <property type="match status" value="1"/>
</dbReference>
<feature type="binding site" evidence="9">
    <location>
        <begin position="178"/>
        <end position="179"/>
    </location>
    <ligand>
        <name>alpha-D-glucose 1-phosphate</name>
        <dbReference type="ChEBI" id="CHEBI:58601"/>
    </ligand>
</feature>
<dbReference type="AlphaFoldDB" id="A0AAU9D8F6"/>
<dbReference type="InterPro" id="IPR005836">
    <property type="entry name" value="ADP_Glu_pyroP_CS"/>
</dbReference>
<keyword evidence="4 9" id="KW-0548">Nucleotidyltransferase</keyword>
<comment type="pathway">
    <text evidence="9">Glycan biosynthesis; glycogen biosynthesis.</text>
</comment>
<dbReference type="PANTHER" id="PTHR43523:SF2">
    <property type="entry name" value="GLUCOSE-1-PHOSPHATE ADENYLYLTRANSFERASE"/>
    <property type="match status" value="1"/>
</dbReference>
<dbReference type="Gene3D" id="3.90.550.10">
    <property type="entry name" value="Spore Coat Polysaccharide Biosynthesis Protein SpsA, Chain A"/>
    <property type="match status" value="1"/>
</dbReference>
<dbReference type="PANTHER" id="PTHR43523">
    <property type="entry name" value="GLUCOSE-1-PHOSPHATE ADENYLYLTRANSFERASE-RELATED"/>
    <property type="match status" value="1"/>
</dbReference>
<accession>A0AAU9D8F6</accession>
<sequence length="430" mass="48195">MGKKTVALILAGGAGTRLDILSKHRAKPAVPFGGKYRIIDFALSNCVNSGIYTVGILTQYLPRSLSEHIGIGRPWDLDRSFGGVTLLPPYQRSEGDWYNGTANSVYQNLNYVMDHKSKNTLILAGDHIYKMNYQKMIRNHEKTGADLTVAVKEVPMENTSQFGILEVDSENKIIEFQEKPKEAKSNLASMGIYIFKTELLKELLLKYCGPNGGEDFGKHIIPKMIGEYKVFAYKFKGYWRDVGTIEEYWKANIELVSDYPPVDLYEEDFKIHTKSEELPPVKFGKEGSAVRSLISNGCRINGKVENSVISPGVVVEKGAVVRNSIIFNGTIINKDTIIDRSIIDKKVVIGKNCRIGIGTDYTPNKEISEKLYSGINLIGKFACVPDSTYIERNCRIMSRVEESEYKSNRVRSGGNIHSEKEGGIFDMFLI</sequence>
<dbReference type="CDD" id="cd02508">
    <property type="entry name" value="ADP_Glucose_PP"/>
    <property type="match status" value="1"/>
</dbReference>
<name>A0AAU9D8F6_9FUSO</name>
<dbReference type="GO" id="GO:0005524">
    <property type="term" value="F:ATP binding"/>
    <property type="evidence" value="ECO:0007669"/>
    <property type="project" value="UniProtKB-KW"/>
</dbReference>
<dbReference type="Pfam" id="PF00483">
    <property type="entry name" value="NTP_transferase"/>
    <property type="match status" value="1"/>
</dbReference>